<dbReference type="InterPro" id="IPR012296">
    <property type="entry name" value="Nuclease_put_TT1808"/>
</dbReference>
<dbReference type="PANTHER" id="PTHR34107">
    <property type="entry name" value="SLL0198 PROTEIN-RELATED"/>
    <property type="match status" value="1"/>
</dbReference>
<evidence type="ECO:0000313" key="2">
    <source>
        <dbReference type="EMBL" id="MBK1707051.1"/>
    </source>
</evidence>
<keyword evidence="3" id="KW-1185">Reference proteome</keyword>
<evidence type="ECO:0000259" key="1">
    <source>
        <dbReference type="Pfam" id="PF05685"/>
    </source>
</evidence>
<dbReference type="Proteomes" id="UP001296776">
    <property type="component" value="Unassembled WGS sequence"/>
</dbReference>
<dbReference type="Gene3D" id="3.90.1570.10">
    <property type="entry name" value="tt1808, chain A"/>
    <property type="match status" value="1"/>
</dbReference>
<dbReference type="RefSeq" id="WP_200348531.1">
    <property type="nucleotide sequence ID" value="NZ_NRSJ01000061.1"/>
</dbReference>
<accession>A0AAJ0U874</accession>
<reference evidence="2" key="2">
    <citation type="journal article" date="2020" name="Microorganisms">
        <title>Osmotic Adaptation and Compatible Solute Biosynthesis of Phototrophic Bacteria as Revealed from Genome Analyses.</title>
        <authorList>
            <person name="Imhoff J.F."/>
            <person name="Rahn T."/>
            <person name="Kunzel S."/>
            <person name="Keller A."/>
            <person name="Neulinger S.C."/>
        </authorList>
    </citation>
    <scope>NUCLEOTIDE SEQUENCE</scope>
    <source>
        <strain evidence="2">DSM 11080</strain>
    </source>
</reference>
<feature type="domain" description="Putative restriction endonuclease" evidence="1">
    <location>
        <begin position="10"/>
        <end position="173"/>
    </location>
</feature>
<dbReference type="PANTHER" id="PTHR34107:SF4">
    <property type="entry name" value="SLL1222 PROTEIN"/>
    <property type="match status" value="1"/>
</dbReference>
<gene>
    <name evidence="2" type="ORF">CKO40_21570</name>
</gene>
<dbReference type="InterPro" id="IPR008538">
    <property type="entry name" value="Uma2"/>
</dbReference>
<evidence type="ECO:0000313" key="3">
    <source>
        <dbReference type="Proteomes" id="UP001296776"/>
    </source>
</evidence>
<dbReference type="InterPro" id="IPR011335">
    <property type="entry name" value="Restrct_endonuc-II-like"/>
</dbReference>
<dbReference type="SUPFAM" id="SSF52980">
    <property type="entry name" value="Restriction endonuclease-like"/>
    <property type="match status" value="1"/>
</dbReference>
<organism evidence="2 3">
    <name type="scientific">Halochromatium glycolicum</name>
    <dbReference type="NCBI Taxonomy" id="85075"/>
    <lineage>
        <taxon>Bacteria</taxon>
        <taxon>Pseudomonadati</taxon>
        <taxon>Pseudomonadota</taxon>
        <taxon>Gammaproteobacteria</taxon>
        <taxon>Chromatiales</taxon>
        <taxon>Chromatiaceae</taxon>
        <taxon>Halochromatium</taxon>
    </lineage>
</organism>
<dbReference type="EMBL" id="NRSJ01000061">
    <property type="protein sequence ID" value="MBK1707051.1"/>
    <property type="molecule type" value="Genomic_DNA"/>
</dbReference>
<dbReference type="Pfam" id="PF05685">
    <property type="entry name" value="Uma2"/>
    <property type="match status" value="1"/>
</dbReference>
<name>A0AAJ0U874_9GAMM</name>
<dbReference type="CDD" id="cd06260">
    <property type="entry name" value="DUF820-like"/>
    <property type="match status" value="1"/>
</dbReference>
<comment type="caution">
    <text evidence="2">The sequence shown here is derived from an EMBL/GenBank/DDBJ whole genome shotgun (WGS) entry which is preliminary data.</text>
</comment>
<reference evidence="2" key="1">
    <citation type="submission" date="2017-08" db="EMBL/GenBank/DDBJ databases">
        <authorList>
            <person name="Imhoff J.F."/>
            <person name="Rahn T."/>
            <person name="Kuenzel S."/>
            <person name="Neulinger S.C."/>
        </authorList>
    </citation>
    <scope>NUCLEOTIDE SEQUENCE</scope>
    <source>
        <strain evidence="2">DSM 11080</strain>
    </source>
</reference>
<protein>
    <recommendedName>
        <fullName evidence="1">Putative restriction endonuclease domain-containing protein</fullName>
    </recommendedName>
</protein>
<sequence length="187" mass="20692">MHARVQPSLYDQLEALPDGLIGEILNGQLHTQPRPTGPHAYAASMLGADLAQPFDKGRGGPGGWWIIDEPELHFLVDVEVDVPDIAGWRRERMPQLPAGHRFTVVPDWVCEVLSASTESKDREIKMPIYARFGVAHAWLVDPRKLTLETYDLVGGAWQETGRYSGADTVRAAPFDAIGLALDDLWAQ</sequence>
<dbReference type="AlphaFoldDB" id="A0AAJ0U874"/>
<proteinExistence type="predicted"/>